<dbReference type="PANTHER" id="PTHR47219:SF22">
    <property type="entry name" value="RAB-GAP TBC DOMAIN-CONTAINING PROTEIN"/>
    <property type="match status" value="1"/>
</dbReference>
<dbReference type="Gene3D" id="1.10.472.80">
    <property type="entry name" value="Ypt/Rab-GAP domain of gyp1p, domain 3"/>
    <property type="match status" value="1"/>
</dbReference>
<dbReference type="PROSITE" id="PS50086">
    <property type="entry name" value="TBC_RABGAP"/>
    <property type="match status" value="1"/>
</dbReference>
<dbReference type="FunFam" id="1.10.8.270:FF:000001">
    <property type="entry name" value="TBC1 domain family member 1"/>
    <property type="match status" value="1"/>
</dbReference>
<dbReference type="InterPro" id="IPR050302">
    <property type="entry name" value="Rab_GAP_TBC_domain"/>
</dbReference>
<dbReference type="InterPro" id="IPR000195">
    <property type="entry name" value="Rab-GAP-TBC_dom"/>
</dbReference>
<accession>A0A9Q0M9V2</accession>
<evidence type="ECO:0000313" key="6">
    <source>
        <dbReference type="EMBL" id="KAJ6221494.1"/>
    </source>
</evidence>
<dbReference type="SMART" id="SM00164">
    <property type="entry name" value="TBC"/>
    <property type="match status" value="1"/>
</dbReference>
<feature type="compositionally biased region" description="Polar residues" evidence="4">
    <location>
        <begin position="30"/>
        <end position="45"/>
    </location>
</feature>
<dbReference type="FunFam" id="1.10.10.750:FF:000003">
    <property type="entry name" value="GTPase activating protein (Evi5)"/>
    <property type="match status" value="1"/>
</dbReference>
<dbReference type="Proteomes" id="UP001142055">
    <property type="component" value="Chromosome 1"/>
</dbReference>
<dbReference type="OMA" id="LWGHIVA"/>
<proteinExistence type="predicted"/>
<evidence type="ECO:0000256" key="3">
    <source>
        <dbReference type="SAM" id="Coils"/>
    </source>
</evidence>
<dbReference type="Gene3D" id="1.10.8.270">
    <property type="entry name" value="putative rabgap domain of human tbc1 domain family member 14 like domains"/>
    <property type="match status" value="1"/>
</dbReference>
<reference evidence="6" key="1">
    <citation type="submission" date="2022-12" db="EMBL/GenBank/DDBJ databases">
        <title>Genome assemblies of Blomia tropicalis.</title>
        <authorList>
            <person name="Cui Y."/>
        </authorList>
    </citation>
    <scope>NUCLEOTIDE SEQUENCE</scope>
    <source>
        <tissue evidence="6">Adult mites</tissue>
    </source>
</reference>
<feature type="coiled-coil region" evidence="3">
    <location>
        <begin position="411"/>
        <end position="438"/>
    </location>
</feature>
<protein>
    <recommendedName>
        <fullName evidence="5">Rab-GAP TBC domain-containing protein</fullName>
    </recommendedName>
</protein>
<feature type="coiled-coil region" evidence="3">
    <location>
        <begin position="667"/>
        <end position="725"/>
    </location>
</feature>
<dbReference type="FunFam" id="1.10.472.80:FF:000002">
    <property type="entry name" value="Ecotropic viral integration site 5"/>
    <property type="match status" value="1"/>
</dbReference>
<evidence type="ECO:0000256" key="1">
    <source>
        <dbReference type="ARBA" id="ARBA00022468"/>
    </source>
</evidence>
<dbReference type="SUPFAM" id="SSF47923">
    <property type="entry name" value="Ypt/Rab-GAP domain of gyp1p"/>
    <property type="match status" value="2"/>
</dbReference>
<dbReference type="OrthoDB" id="295078at2759"/>
<sequence length="822" mass="94678">MTTVTESANMPDLIKGSDKKTMDDLPNGAGKTNGTGLHPPTSSEVTNEELELLAKLEAQNRLIETEMKSLTSLQSNHSRRSSDTSENSIVSGSNDQLNQICNGYNQSAGNSDDLYQVWGQIVSDWPNFYKKQKCFVQDLVRKGIPSNLRGLVWQLLCNVHNNRSSIREQYAQLLGQSSPCEKVIKRDIPRTFPEHDYFREKGSPGQEGLFNVMKAYSLYDSEVGYCQGSAFLVGLLLLNMPEEDVFTVFQSLMYDYRLREMFKPTMAELGLCIYQLECMVQELLPELYNHFQQQNYHTSMYASSWFLTLFTSNLPLHIANRVMDLFLSEGLEIIFRLSIAILQLCRDDLLKLDMEGLLKYFQKEMPLRCEIDPDYLVNLAINVKLDQKKMKKLVKDYSTIKAKEQEELVELRRLRTENRLLRQKIEHLEKESGELADKLVQGQVCRAQEAEDNFVIKRELAAAKQLELDLRGEVDKANFTIKELKEKRDQCLAMESAEHRQLIESLQEELIAVKLRDAENNEEMKGLRERIRQLEEEIMELRKLPADHATAKLQDDLLAVQLREAEANMSIKDLKEKIAELRTMWNEHLTAMHPDSTESSQPNSLENGGSNNSSLNSNSLNGVSTPMPSLSVTSSPLKILNAVKRSSDQIAEINKLKTELMSAKLREAEAFSDLKEFRQKVMELETQSNVTMNQIRRQADEMKKLQELCDEYQEKERQTQTLLNQEKSKYTDLDFQMKEQQMMKRIKELEQTQLVAELRQKISSLETKIEEHVTKLKLSESGLEPQNSGELQDRMAELQTEMFRLDYNNKKLHTMNQQNGEA</sequence>
<dbReference type="GO" id="GO:0031267">
    <property type="term" value="F:small GTPase binding"/>
    <property type="evidence" value="ECO:0007669"/>
    <property type="project" value="TreeGrafter"/>
</dbReference>
<evidence type="ECO:0000256" key="4">
    <source>
        <dbReference type="SAM" id="MobiDB-lite"/>
    </source>
</evidence>
<dbReference type="AlphaFoldDB" id="A0A9Q0M9V2"/>
<dbReference type="PANTHER" id="PTHR47219">
    <property type="entry name" value="RAB GTPASE-ACTIVATING PROTEIN 1-LIKE"/>
    <property type="match status" value="1"/>
</dbReference>
<dbReference type="EMBL" id="JAPWDV010000001">
    <property type="protein sequence ID" value="KAJ6221494.1"/>
    <property type="molecule type" value="Genomic_DNA"/>
</dbReference>
<feature type="region of interest" description="Disordered" evidence="4">
    <location>
        <begin position="1"/>
        <end position="46"/>
    </location>
</feature>
<comment type="caution">
    <text evidence="6">The sequence shown here is derived from an EMBL/GenBank/DDBJ whole genome shotgun (WGS) entry which is preliminary data.</text>
</comment>
<gene>
    <name evidence="6" type="ORF">RDWZM_000039</name>
</gene>
<keyword evidence="1" id="KW-0343">GTPase activation</keyword>
<feature type="compositionally biased region" description="Low complexity" evidence="4">
    <location>
        <begin position="603"/>
        <end position="624"/>
    </location>
</feature>
<feature type="region of interest" description="Disordered" evidence="4">
    <location>
        <begin position="593"/>
        <end position="629"/>
    </location>
</feature>
<keyword evidence="7" id="KW-1185">Reference proteome</keyword>
<dbReference type="Pfam" id="PF00566">
    <property type="entry name" value="RabGAP-TBC"/>
    <property type="match status" value="1"/>
</dbReference>
<evidence type="ECO:0000256" key="2">
    <source>
        <dbReference type="ARBA" id="ARBA00023054"/>
    </source>
</evidence>
<organism evidence="6 7">
    <name type="scientific">Blomia tropicalis</name>
    <name type="common">Mite</name>
    <dbReference type="NCBI Taxonomy" id="40697"/>
    <lineage>
        <taxon>Eukaryota</taxon>
        <taxon>Metazoa</taxon>
        <taxon>Ecdysozoa</taxon>
        <taxon>Arthropoda</taxon>
        <taxon>Chelicerata</taxon>
        <taxon>Arachnida</taxon>
        <taxon>Acari</taxon>
        <taxon>Acariformes</taxon>
        <taxon>Sarcoptiformes</taxon>
        <taxon>Astigmata</taxon>
        <taxon>Glycyphagoidea</taxon>
        <taxon>Echimyopodidae</taxon>
        <taxon>Blomia</taxon>
    </lineage>
</organism>
<dbReference type="Gene3D" id="1.10.10.750">
    <property type="entry name" value="Ypt/Rab-GAP domain of gyp1p, domain 1"/>
    <property type="match status" value="1"/>
</dbReference>
<dbReference type="GO" id="GO:0005096">
    <property type="term" value="F:GTPase activator activity"/>
    <property type="evidence" value="ECO:0007669"/>
    <property type="project" value="UniProtKB-KW"/>
</dbReference>
<feature type="region of interest" description="Disordered" evidence="4">
    <location>
        <begin position="70"/>
        <end position="92"/>
    </location>
</feature>
<dbReference type="InterPro" id="IPR035969">
    <property type="entry name" value="Rab-GAP_TBC_sf"/>
</dbReference>
<keyword evidence="2 3" id="KW-0175">Coiled coil</keyword>
<name>A0A9Q0M9V2_BLOTA</name>
<feature type="domain" description="Rab-GAP TBC" evidence="5">
    <location>
        <begin position="143"/>
        <end position="330"/>
    </location>
</feature>
<evidence type="ECO:0000313" key="7">
    <source>
        <dbReference type="Proteomes" id="UP001142055"/>
    </source>
</evidence>
<evidence type="ECO:0000259" key="5">
    <source>
        <dbReference type="PROSITE" id="PS50086"/>
    </source>
</evidence>
<feature type="coiled-coil region" evidence="3">
    <location>
        <begin position="517"/>
        <end position="584"/>
    </location>
</feature>